<keyword evidence="2" id="KW-1185">Reference proteome</keyword>
<evidence type="ECO:0000313" key="2">
    <source>
        <dbReference type="Proteomes" id="UP000023152"/>
    </source>
</evidence>
<evidence type="ECO:0000313" key="1">
    <source>
        <dbReference type="EMBL" id="ETO35814.1"/>
    </source>
</evidence>
<dbReference type="AlphaFoldDB" id="X6PCL5"/>
<protein>
    <submittedName>
        <fullName evidence="1">Uncharacterized protein</fullName>
    </submittedName>
</protein>
<dbReference type="Proteomes" id="UP000023152">
    <property type="component" value="Unassembled WGS sequence"/>
</dbReference>
<sequence length="247" mass="28028">MEITTLFKLYGLCLLMCATVTLFVLASVLQPTAIDSEFLNPGTKLVGLRMNESTVTTIEYNKTTLVQYPNVYQVFAKVNSNCDTPWNMTIEEKITGKQIKNNSDISLENCCQLNNTVSGCVCQWSNQKLFAPHTNIRLGLTNNKFAMCNYRITYQYVTIPLFTLQHRRYHVNPCYDYPHYTLQSASEPETTMCAKWHPFFPSLSPIPNTRFHSIQINFDFLIFLKKAAIAMAKKIPVGGMFGSGTSL</sequence>
<organism evidence="1 2">
    <name type="scientific">Reticulomyxa filosa</name>
    <dbReference type="NCBI Taxonomy" id="46433"/>
    <lineage>
        <taxon>Eukaryota</taxon>
        <taxon>Sar</taxon>
        <taxon>Rhizaria</taxon>
        <taxon>Retaria</taxon>
        <taxon>Foraminifera</taxon>
        <taxon>Monothalamids</taxon>
        <taxon>Reticulomyxidae</taxon>
        <taxon>Reticulomyxa</taxon>
    </lineage>
</organism>
<dbReference type="EMBL" id="ASPP01001255">
    <property type="protein sequence ID" value="ETO35814.1"/>
    <property type="molecule type" value="Genomic_DNA"/>
</dbReference>
<gene>
    <name evidence="1" type="ORF">RFI_01248</name>
</gene>
<proteinExistence type="predicted"/>
<accession>X6PCL5</accession>
<comment type="caution">
    <text evidence="1">The sequence shown here is derived from an EMBL/GenBank/DDBJ whole genome shotgun (WGS) entry which is preliminary data.</text>
</comment>
<reference evidence="1 2" key="1">
    <citation type="journal article" date="2013" name="Curr. Biol.">
        <title>The Genome of the Foraminiferan Reticulomyxa filosa.</title>
        <authorList>
            <person name="Glockner G."/>
            <person name="Hulsmann N."/>
            <person name="Schleicher M."/>
            <person name="Noegel A.A."/>
            <person name="Eichinger L."/>
            <person name="Gallinger C."/>
            <person name="Pawlowski J."/>
            <person name="Sierra R."/>
            <person name="Euteneuer U."/>
            <person name="Pillet L."/>
            <person name="Moustafa A."/>
            <person name="Platzer M."/>
            <person name="Groth M."/>
            <person name="Szafranski K."/>
            <person name="Schliwa M."/>
        </authorList>
    </citation>
    <scope>NUCLEOTIDE SEQUENCE [LARGE SCALE GENOMIC DNA]</scope>
</reference>
<name>X6PCL5_RETFI</name>